<comment type="caution">
    <text evidence="2">The sequence shown here is derived from an EMBL/GenBank/DDBJ whole genome shotgun (WGS) entry which is preliminary data.</text>
</comment>
<protein>
    <submittedName>
        <fullName evidence="2">Uncharacterized protein</fullName>
    </submittedName>
</protein>
<keyword evidence="1" id="KW-0812">Transmembrane</keyword>
<gene>
    <name evidence="2" type="ORF">EJB05_26101</name>
</gene>
<sequence>MDAFNWGEDLLGVHAADPRPWWLGMGAATRECCERQCLNCNACLAACSASLDVCWTSTGETWNQKREAMRNWWRSVCPLSRRWSLTNQAFLDFLENAASIGVMAILTLNIYCATYFLVWAKPDAVCLVVKGDTFYDGLKTWVKTIAVGLPFAACPVTLYIAGQAKALSTNISGLGFVSGMVILEYIYILLIGALMTVCMSDSPYQAVGIVTGYPPPYGDLGLLLLPPADILIFEYYCSAYSKRCFCDRDVHGSAYLTVVTLHSAFGTLQSGAASIAI</sequence>
<organism evidence="2 3">
    <name type="scientific">Eragrostis curvula</name>
    <name type="common">weeping love grass</name>
    <dbReference type="NCBI Taxonomy" id="38414"/>
    <lineage>
        <taxon>Eukaryota</taxon>
        <taxon>Viridiplantae</taxon>
        <taxon>Streptophyta</taxon>
        <taxon>Embryophyta</taxon>
        <taxon>Tracheophyta</taxon>
        <taxon>Spermatophyta</taxon>
        <taxon>Magnoliopsida</taxon>
        <taxon>Liliopsida</taxon>
        <taxon>Poales</taxon>
        <taxon>Poaceae</taxon>
        <taxon>PACMAD clade</taxon>
        <taxon>Chloridoideae</taxon>
        <taxon>Eragrostideae</taxon>
        <taxon>Eragrostidinae</taxon>
        <taxon>Eragrostis</taxon>
    </lineage>
</organism>
<name>A0A5J9UJ23_9POAL</name>
<keyword evidence="1" id="KW-1133">Transmembrane helix</keyword>
<feature type="transmembrane region" description="Helical" evidence="1">
    <location>
        <begin position="140"/>
        <end position="161"/>
    </location>
</feature>
<evidence type="ECO:0000313" key="3">
    <source>
        <dbReference type="Proteomes" id="UP000324897"/>
    </source>
</evidence>
<feature type="transmembrane region" description="Helical" evidence="1">
    <location>
        <begin position="173"/>
        <end position="195"/>
    </location>
</feature>
<keyword evidence="1" id="KW-0472">Membrane</keyword>
<dbReference type="Proteomes" id="UP000324897">
    <property type="component" value="Chromosome 2"/>
</dbReference>
<dbReference type="Gramene" id="TVU23722">
    <property type="protein sequence ID" value="TVU23722"/>
    <property type="gene ID" value="EJB05_26101"/>
</dbReference>
<keyword evidence="3" id="KW-1185">Reference proteome</keyword>
<evidence type="ECO:0000256" key="1">
    <source>
        <dbReference type="SAM" id="Phobius"/>
    </source>
</evidence>
<dbReference type="AlphaFoldDB" id="A0A5J9UJ23"/>
<proteinExistence type="predicted"/>
<accession>A0A5J9UJ23</accession>
<feature type="transmembrane region" description="Helical" evidence="1">
    <location>
        <begin position="97"/>
        <end position="120"/>
    </location>
</feature>
<evidence type="ECO:0000313" key="2">
    <source>
        <dbReference type="EMBL" id="TVU23722.1"/>
    </source>
</evidence>
<reference evidence="2 3" key="1">
    <citation type="journal article" date="2019" name="Sci. Rep.">
        <title>A high-quality genome of Eragrostis curvula grass provides insights into Poaceae evolution and supports new strategies to enhance forage quality.</title>
        <authorList>
            <person name="Carballo J."/>
            <person name="Santos B.A.C.M."/>
            <person name="Zappacosta D."/>
            <person name="Garbus I."/>
            <person name="Selva J.P."/>
            <person name="Gallo C.A."/>
            <person name="Diaz A."/>
            <person name="Albertini E."/>
            <person name="Caccamo M."/>
            <person name="Echenique V."/>
        </authorList>
    </citation>
    <scope>NUCLEOTIDE SEQUENCE [LARGE SCALE GENOMIC DNA]</scope>
    <source>
        <strain evidence="3">cv. Victoria</strain>
        <tissue evidence="2">Leaf</tissue>
    </source>
</reference>
<dbReference type="EMBL" id="RWGY01000013">
    <property type="protein sequence ID" value="TVU23722.1"/>
    <property type="molecule type" value="Genomic_DNA"/>
</dbReference>